<feature type="region of interest" description="Disordered" evidence="1">
    <location>
        <begin position="1"/>
        <end position="32"/>
    </location>
</feature>
<dbReference type="OrthoDB" id="9810282at2"/>
<dbReference type="InterPro" id="IPR036390">
    <property type="entry name" value="WH_DNA-bd_sf"/>
</dbReference>
<dbReference type="Pfam" id="PF04326">
    <property type="entry name" value="SLFN_AlbA_2"/>
    <property type="match status" value="1"/>
</dbReference>
<dbReference type="InterPro" id="IPR038461">
    <property type="entry name" value="Schlafen_AlbA_2_dom_sf"/>
</dbReference>
<feature type="domain" description="Schlafen AlbA-2" evidence="2">
    <location>
        <begin position="46"/>
        <end position="147"/>
    </location>
</feature>
<sequence length="246" mass="26633">MAPSSTAGPAPDFGERRGEQPDGSPCGPRPDLALGQEVRNRIASGEGRRLELKRGLPTHGKVARTLGAFANGVGGLFVVGAEDDLTLVGVPDPGATLAELATVLRDDLRPTPRARTWIELVPNGSGRDVALVLAWVPRSEHLPHRARQSDGQWEICERLAASTRRCEPSALEAERARTAPLDADEQRVLAWIERCTRAARPARTTTARVARATGLARSRLRRALHRLEAGGWIFGWGAGDVRRRSC</sequence>
<dbReference type="Proteomes" id="UP000319342">
    <property type="component" value="Chromosome"/>
</dbReference>
<protein>
    <recommendedName>
        <fullName evidence="2">Schlafen AlbA-2 domain-containing protein</fullName>
    </recommendedName>
</protein>
<gene>
    <name evidence="3" type="ORF">Pla163_32070</name>
</gene>
<organism evidence="3 4">
    <name type="scientific">Rohdeia mirabilis</name>
    <dbReference type="NCBI Taxonomy" id="2528008"/>
    <lineage>
        <taxon>Bacteria</taxon>
        <taxon>Pseudomonadati</taxon>
        <taxon>Planctomycetota</taxon>
        <taxon>Planctomycetia</taxon>
        <taxon>Planctomycetia incertae sedis</taxon>
        <taxon>Rohdeia</taxon>
    </lineage>
</organism>
<accession>A0A518D3L7</accession>
<keyword evidence="4" id="KW-1185">Reference proteome</keyword>
<reference evidence="3 4" key="1">
    <citation type="submission" date="2019-02" db="EMBL/GenBank/DDBJ databases">
        <title>Deep-cultivation of Planctomycetes and their phenomic and genomic characterization uncovers novel biology.</title>
        <authorList>
            <person name="Wiegand S."/>
            <person name="Jogler M."/>
            <person name="Boedeker C."/>
            <person name="Pinto D."/>
            <person name="Vollmers J."/>
            <person name="Rivas-Marin E."/>
            <person name="Kohn T."/>
            <person name="Peeters S.H."/>
            <person name="Heuer A."/>
            <person name="Rast P."/>
            <person name="Oberbeckmann S."/>
            <person name="Bunk B."/>
            <person name="Jeske O."/>
            <person name="Meyerdierks A."/>
            <person name="Storesund J.E."/>
            <person name="Kallscheuer N."/>
            <person name="Luecker S."/>
            <person name="Lage O.M."/>
            <person name="Pohl T."/>
            <person name="Merkel B.J."/>
            <person name="Hornburger P."/>
            <person name="Mueller R.-W."/>
            <person name="Bruemmer F."/>
            <person name="Labrenz M."/>
            <person name="Spormann A.M."/>
            <person name="Op den Camp H."/>
            <person name="Overmann J."/>
            <person name="Amann R."/>
            <person name="Jetten M.S.M."/>
            <person name="Mascher T."/>
            <person name="Medema M.H."/>
            <person name="Devos D.P."/>
            <person name="Kaster A.-K."/>
            <person name="Ovreas L."/>
            <person name="Rohde M."/>
            <person name="Galperin M.Y."/>
            <person name="Jogler C."/>
        </authorList>
    </citation>
    <scope>NUCLEOTIDE SEQUENCE [LARGE SCALE GENOMIC DNA]</scope>
    <source>
        <strain evidence="3 4">Pla163</strain>
    </source>
</reference>
<dbReference type="Gene3D" id="3.30.950.30">
    <property type="entry name" value="Schlafen, AAA domain"/>
    <property type="match status" value="1"/>
</dbReference>
<dbReference type="AlphaFoldDB" id="A0A518D3L7"/>
<dbReference type="SUPFAM" id="SSF46785">
    <property type="entry name" value="Winged helix' DNA-binding domain"/>
    <property type="match status" value="1"/>
</dbReference>
<evidence type="ECO:0000256" key="1">
    <source>
        <dbReference type="SAM" id="MobiDB-lite"/>
    </source>
</evidence>
<evidence type="ECO:0000313" key="4">
    <source>
        <dbReference type="Proteomes" id="UP000319342"/>
    </source>
</evidence>
<evidence type="ECO:0000313" key="3">
    <source>
        <dbReference type="EMBL" id="QDU86058.1"/>
    </source>
</evidence>
<name>A0A518D3L7_9BACT</name>
<dbReference type="RefSeq" id="WP_145190598.1">
    <property type="nucleotide sequence ID" value="NZ_CP036290.1"/>
</dbReference>
<dbReference type="InterPro" id="IPR007421">
    <property type="entry name" value="Schlafen_AlbA_2_dom"/>
</dbReference>
<dbReference type="EMBL" id="CP036290">
    <property type="protein sequence ID" value="QDU86058.1"/>
    <property type="molecule type" value="Genomic_DNA"/>
</dbReference>
<evidence type="ECO:0000259" key="2">
    <source>
        <dbReference type="Pfam" id="PF04326"/>
    </source>
</evidence>
<proteinExistence type="predicted"/>